<evidence type="ECO:0000256" key="7">
    <source>
        <dbReference type="ARBA" id="ARBA00023136"/>
    </source>
</evidence>
<dbReference type="KEGG" id="nci:NCTC10296_00207"/>
<keyword evidence="10" id="KW-1185">Reference proteome</keyword>
<dbReference type="EMBL" id="LR134313">
    <property type="protein sequence ID" value="VEE99182.1"/>
    <property type="molecule type" value="Genomic_DNA"/>
</dbReference>
<name>A0A1X3CW79_9NEIS</name>
<accession>A0A1X3CW79</accession>
<evidence type="ECO:0000313" key="10">
    <source>
        <dbReference type="Proteomes" id="UP000279284"/>
    </source>
</evidence>
<evidence type="ECO:0000256" key="2">
    <source>
        <dbReference type="ARBA" id="ARBA00009142"/>
    </source>
</evidence>
<keyword evidence="4 8" id="KW-1003">Cell membrane</keyword>
<keyword evidence="3" id="KW-0813">Transport</keyword>
<dbReference type="STRING" id="493.BWD07_08340"/>
<evidence type="ECO:0000313" key="9">
    <source>
        <dbReference type="EMBL" id="VEE99182.1"/>
    </source>
</evidence>
<dbReference type="Proteomes" id="UP000279284">
    <property type="component" value="Chromosome"/>
</dbReference>
<feature type="transmembrane region" description="Helical" evidence="8">
    <location>
        <begin position="101"/>
        <end position="119"/>
    </location>
</feature>
<dbReference type="PANTHER" id="PTHR30269:SF0">
    <property type="entry name" value="MEMBRANE TRANSPORTER PROTEIN YFCA-RELATED"/>
    <property type="match status" value="1"/>
</dbReference>
<evidence type="ECO:0000256" key="4">
    <source>
        <dbReference type="ARBA" id="ARBA00022475"/>
    </source>
</evidence>
<keyword evidence="7 8" id="KW-0472">Membrane</keyword>
<feature type="transmembrane region" description="Helical" evidence="8">
    <location>
        <begin position="140"/>
        <end position="168"/>
    </location>
</feature>
<evidence type="ECO:0000256" key="6">
    <source>
        <dbReference type="ARBA" id="ARBA00022989"/>
    </source>
</evidence>
<evidence type="ECO:0000256" key="8">
    <source>
        <dbReference type="RuleBase" id="RU363041"/>
    </source>
</evidence>
<feature type="transmembrane region" description="Helical" evidence="8">
    <location>
        <begin position="6"/>
        <end position="25"/>
    </location>
</feature>
<protein>
    <recommendedName>
        <fullName evidence="8">Probable membrane transporter protein</fullName>
    </recommendedName>
</protein>
<organism evidence="9 10">
    <name type="scientific">Neisseria canis</name>
    <dbReference type="NCBI Taxonomy" id="493"/>
    <lineage>
        <taxon>Bacteria</taxon>
        <taxon>Pseudomonadati</taxon>
        <taxon>Pseudomonadota</taxon>
        <taxon>Betaproteobacteria</taxon>
        <taxon>Neisseriales</taxon>
        <taxon>Neisseriaceae</taxon>
        <taxon>Neisseria</taxon>
    </lineage>
</organism>
<dbReference type="GO" id="GO:0005886">
    <property type="term" value="C:plasma membrane"/>
    <property type="evidence" value="ECO:0007669"/>
    <property type="project" value="UniProtKB-SubCell"/>
</dbReference>
<proteinExistence type="inferred from homology"/>
<keyword evidence="6 8" id="KW-1133">Transmembrane helix</keyword>
<feature type="transmembrane region" description="Helical" evidence="8">
    <location>
        <begin position="207"/>
        <end position="227"/>
    </location>
</feature>
<feature type="transmembrane region" description="Helical" evidence="8">
    <location>
        <begin position="180"/>
        <end position="200"/>
    </location>
</feature>
<reference evidence="9 10" key="1">
    <citation type="submission" date="2018-12" db="EMBL/GenBank/DDBJ databases">
        <authorList>
            <consortium name="Pathogen Informatics"/>
        </authorList>
    </citation>
    <scope>NUCLEOTIDE SEQUENCE [LARGE SCALE GENOMIC DNA]</scope>
    <source>
        <strain evidence="9 10">NCTC10296</strain>
    </source>
</reference>
<comment type="subcellular location">
    <subcellularLocation>
        <location evidence="1 8">Cell membrane</location>
        <topology evidence="1 8">Multi-pass membrane protein</topology>
    </subcellularLocation>
</comment>
<dbReference type="InterPro" id="IPR002781">
    <property type="entry name" value="TM_pro_TauE-like"/>
</dbReference>
<evidence type="ECO:0000256" key="1">
    <source>
        <dbReference type="ARBA" id="ARBA00004651"/>
    </source>
</evidence>
<gene>
    <name evidence="9" type="primary">yfcA_1</name>
    <name evidence="9" type="ORF">NCTC10296_00207</name>
</gene>
<dbReference type="Pfam" id="PF01925">
    <property type="entry name" value="TauE"/>
    <property type="match status" value="1"/>
</dbReference>
<dbReference type="InterPro" id="IPR052017">
    <property type="entry name" value="TSUP"/>
</dbReference>
<dbReference type="OrthoDB" id="9807082at2"/>
<feature type="transmembrane region" description="Helical" evidence="8">
    <location>
        <begin position="76"/>
        <end position="95"/>
    </location>
</feature>
<keyword evidence="5 8" id="KW-0812">Transmembrane</keyword>
<dbReference type="AlphaFoldDB" id="A0A1X3CW79"/>
<comment type="similarity">
    <text evidence="2 8">Belongs to the 4-toluene sulfonate uptake permease (TSUP) (TC 2.A.102) family.</text>
</comment>
<dbReference type="PANTHER" id="PTHR30269">
    <property type="entry name" value="TRANSMEMBRANE PROTEIN YFCA"/>
    <property type="match status" value="1"/>
</dbReference>
<evidence type="ECO:0000256" key="3">
    <source>
        <dbReference type="ARBA" id="ARBA00022448"/>
    </source>
</evidence>
<feature type="transmembrane region" description="Helical" evidence="8">
    <location>
        <begin position="233"/>
        <end position="251"/>
    </location>
</feature>
<dbReference type="RefSeq" id="WP_085416975.1">
    <property type="nucleotide sequence ID" value="NZ_CAUJPY010000019.1"/>
</dbReference>
<evidence type="ECO:0000256" key="5">
    <source>
        <dbReference type="ARBA" id="ARBA00022692"/>
    </source>
</evidence>
<sequence length="252" mass="26457">MDLTLWHYAAIAVLGIFASIINILAGGGSNLILPLLMAFGVPPDIANASNRVGIFFQSLTGIRGFRNAGALPTHDLRGILLPMIFGGLVGSVLASVLPNQILKPALLVCILGVATLTFLKPQLLLPPQNVQERKVSDTRGAAVLLFAVGIYGGFVQASTAFILLPVLAGVLHYNLLRANALKLVCTLAFTVVALAVFIVQGQIWWDVGLVLAAGNAIGSMIGVKIALKLSPNTLRTILFVMTVVAVAAAFLK</sequence>